<comment type="similarity">
    <text evidence="2">Belongs to the threonine synthase family.</text>
</comment>
<evidence type="ECO:0000256" key="2">
    <source>
        <dbReference type="ARBA" id="ARBA00005517"/>
    </source>
</evidence>
<name>Q2LS84_SYNAS</name>
<keyword evidence="4 9" id="KW-0456">Lyase</keyword>
<dbReference type="STRING" id="56780.SYN_02122"/>
<organism evidence="9 10">
    <name type="scientific">Syntrophus aciditrophicus (strain SB)</name>
    <dbReference type="NCBI Taxonomy" id="56780"/>
    <lineage>
        <taxon>Bacteria</taxon>
        <taxon>Pseudomonadati</taxon>
        <taxon>Thermodesulfobacteriota</taxon>
        <taxon>Syntrophia</taxon>
        <taxon>Syntrophales</taxon>
        <taxon>Syntrophaceae</taxon>
        <taxon>Syntrophus</taxon>
    </lineage>
</organism>
<dbReference type="PANTHER" id="PTHR42690:SF1">
    <property type="entry name" value="THREONINE SYNTHASE-LIKE 2"/>
    <property type="match status" value="1"/>
</dbReference>
<evidence type="ECO:0000259" key="8">
    <source>
        <dbReference type="Pfam" id="PF14821"/>
    </source>
</evidence>
<evidence type="ECO:0000256" key="3">
    <source>
        <dbReference type="ARBA" id="ARBA00022898"/>
    </source>
</evidence>
<dbReference type="InterPro" id="IPR001926">
    <property type="entry name" value="TrpB-like_PALP"/>
</dbReference>
<evidence type="ECO:0000256" key="6">
    <source>
        <dbReference type="PIRSR" id="PIRSR604450-51"/>
    </source>
</evidence>
<dbReference type="InterPro" id="IPR037158">
    <property type="entry name" value="Thr_synth_N_sf"/>
</dbReference>
<keyword evidence="3 6" id="KW-0663">Pyridoxal phosphate</keyword>
<evidence type="ECO:0000313" key="10">
    <source>
        <dbReference type="Proteomes" id="UP000001933"/>
    </source>
</evidence>
<dbReference type="GO" id="GO:0009088">
    <property type="term" value="P:threonine biosynthetic process"/>
    <property type="evidence" value="ECO:0007669"/>
    <property type="project" value="UniProtKB-UniRule"/>
</dbReference>
<dbReference type="PANTHER" id="PTHR42690">
    <property type="entry name" value="THREONINE SYNTHASE FAMILY MEMBER"/>
    <property type="match status" value="1"/>
</dbReference>
<reference evidence="9 10" key="1">
    <citation type="journal article" date="2007" name="Proc. Natl. Acad. Sci. U.S.A.">
        <title>The genome of Syntrophus aciditrophicus: life at the thermodynamic limit of microbial growth.</title>
        <authorList>
            <person name="McInerney M.J."/>
            <person name="Rohlin L."/>
            <person name="Mouttaki H."/>
            <person name="Kim U."/>
            <person name="Krupp R.S."/>
            <person name="Rios-Hernandez L."/>
            <person name="Sieber J."/>
            <person name="Struchtemeyer C.G."/>
            <person name="Bhattacharyya A."/>
            <person name="Campbell J.W."/>
            <person name="Gunsalus R.P."/>
        </authorList>
    </citation>
    <scope>NUCLEOTIDE SEQUENCE [LARGE SCALE GENOMIC DNA]</scope>
    <source>
        <strain evidence="9 10">SB</strain>
    </source>
</reference>
<dbReference type="FunCoup" id="Q2LS84">
    <property type="interactions" value="320"/>
</dbReference>
<dbReference type="Gene3D" id="3.90.1380.10">
    <property type="entry name" value="Threonine synthase, N-terminal domain"/>
    <property type="match status" value="1"/>
</dbReference>
<dbReference type="InterPro" id="IPR004450">
    <property type="entry name" value="Thr_synthase-like"/>
</dbReference>
<evidence type="ECO:0000256" key="5">
    <source>
        <dbReference type="NCBIfam" id="TIGR00260"/>
    </source>
</evidence>
<comment type="cofactor">
    <cofactor evidence="1 6">
        <name>pyridoxal 5'-phosphate</name>
        <dbReference type="ChEBI" id="CHEBI:597326"/>
    </cofactor>
</comment>
<dbReference type="eggNOG" id="COG0498">
    <property type="taxonomic scope" value="Bacteria"/>
</dbReference>
<dbReference type="Gene3D" id="3.40.50.1100">
    <property type="match status" value="2"/>
</dbReference>
<proteinExistence type="inferred from homology"/>
<dbReference type="Proteomes" id="UP000001933">
    <property type="component" value="Chromosome"/>
</dbReference>
<evidence type="ECO:0000259" key="7">
    <source>
        <dbReference type="Pfam" id="PF00291"/>
    </source>
</evidence>
<dbReference type="KEGG" id="sat:SYN_02122"/>
<dbReference type="SUPFAM" id="SSF53686">
    <property type="entry name" value="Tryptophan synthase beta subunit-like PLP-dependent enzymes"/>
    <property type="match status" value="1"/>
</dbReference>
<gene>
    <name evidence="9" type="ORF">SYN_02122</name>
</gene>
<dbReference type="InterPro" id="IPR036052">
    <property type="entry name" value="TrpB-like_PALP_sf"/>
</dbReference>
<dbReference type="GO" id="GO:0004795">
    <property type="term" value="F:threonine synthase activity"/>
    <property type="evidence" value="ECO:0007669"/>
    <property type="project" value="UniProtKB-UniRule"/>
</dbReference>
<accession>Q2LS84</accession>
<dbReference type="EC" id="4.2.3.1" evidence="5"/>
<dbReference type="Pfam" id="PF00291">
    <property type="entry name" value="PALP"/>
    <property type="match status" value="1"/>
</dbReference>
<dbReference type="HOGENOM" id="CLU_015170_0_0_7"/>
<dbReference type="NCBIfam" id="TIGR00260">
    <property type="entry name" value="thrC"/>
    <property type="match status" value="1"/>
</dbReference>
<sequence length="483" mass="54242">MKVEFSVPRRREKLHRMGEFMRERILYYSTNCYLDNVEGMEPFKDRVSFREALLLGQAPDEGLFMPESIPQLSLDEILNLKGRPYTAAALLVAEAYLGADLPLETLKAVIESSYNYEVPLERVVDRRYVLRLDRGPTASFKDFAARMMARLMSHFRDPGKRLNVLVATSGDTGSAVGEAFKGVAGIDVYILYPREEVSGRQKKQLDTIGGNVRTLSVEGKFDDCQDLVKQAFADPALAGLNLTSANSINFGRILPQMIYYVYAYAQLAERGEEIVFSVPSGNFGDALGCEYARRMGLPVAQLVMPTNENDEFPRFLKTGRYEKISPSLACLSNAMNVGHPSNLARFFDLYGGTVDRTGRVHKMPDLEEMRNNIFSVSVSDEETRRTIRRAYDSYGLILEPHGAVGWRGLELYLEQTGRKVLCVSLETAHPAKFPEEIVSLLGISPELPASMRDIDSRTGEPLPMTGDYNVFRKFLEKTLKAMD</sequence>
<evidence type="ECO:0000313" key="9">
    <source>
        <dbReference type="EMBL" id="ABC76943.1"/>
    </source>
</evidence>
<keyword evidence="10" id="KW-1185">Reference proteome</keyword>
<evidence type="ECO:0000256" key="1">
    <source>
        <dbReference type="ARBA" id="ARBA00001933"/>
    </source>
</evidence>
<feature type="domain" description="Tryptophan synthase beta chain-like PALP" evidence="7">
    <location>
        <begin position="128"/>
        <end position="419"/>
    </location>
</feature>
<dbReference type="InParanoid" id="Q2LS84"/>
<dbReference type="Pfam" id="PF14821">
    <property type="entry name" value="Thr_synth_N"/>
    <property type="match status" value="1"/>
</dbReference>
<feature type="modified residue" description="N6-(pyridoxal phosphate)lysine" evidence="6">
    <location>
        <position position="141"/>
    </location>
</feature>
<feature type="domain" description="Threonine synthase N-terminal" evidence="8">
    <location>
        <begin position="45"/>
        <end position="114"/>
    </location>
</feature>
<dbReference type="InterPro" id="IPR029144">
    <property type="entry name" value="Thr_synth_N"/>
</dbReference>
<dbReference type="EMBL" id="CP000252">
    <property type="protein sequence ID" value="ABC76943.1"/>
    <property type="molecule type" value="Genomic_DNA"/>
</dbReference>
<evidence type="ECO:0000256" key="4">
    <source>
        <dbReference type="ARBA" id="ARBA00023239"/>
    </source>
</evidence>
<protein>
    <recommendedName>
        <fullName evidence="5">Threonine synthase</fullName>
        <ecNumber evidence="5">4.2.3.1</ecNumber>
    </recommendedName>
</protein>
<dbReference type="AlphaFoldDB" id="Q2LS84"/>
<dbReference type="InterPro" id="IPR051166">
    <property type="entry name" value="Threonine_Synthase"/>
</dbReference>